<sequence length="149" mass="16499">RGQRDLVTVVGHAAMISAGEFVQMSGRWFNDPTHGLQFKAEFLKASPPTTVEGIERYLGSGMIRGIGPVYAKKLVKAFGEAVFDLIEQEPGRLREVTGIGPKRAERIVAGWADQKVIREIMLFLHSNGVGTSRAVRIFKTYGQDAVRQR</sequence>
<dbReference type="InterPro" id="IPR055446">
    <property type="entry name" value="RecD2_N_OB"/>
</dbReference>
<dbReference type="Pfam" id="PF23139">
    <property type="entry name" value="OB_YrrC"/>
    <property type="match status" value="1"/>
</dbReference>
<reference evidence="2" key="2">
    <citation type="submission" date="2022-03" db="EMBL/GenBank/DDBJ databases">
        <authorList>
            <person name="Ryngajllo M."/>
            <person name="Jacek P."/>
            <person name="Kubiak K."/>
        </authorList>
    </citation>
    <scope>NUCLEOTIDE SEQUENCE</scope>
    <source>
        <strain evidence="2">SI1</strain>
    </source>
</reference>
<evidence type="ECO:0000313" key="3">
    <source>
        <dbReference type="Proteomes" id="UP001202887"/>
    </source>
</evidence>
<feature type="non-terminal residue" evidence="2">
    <location>
        <position position="149"/>
    </location>
</feature>
<dbReference type="Pfam" id="PF14520">
    <property type="entry name" value="HHH_5"/>
    <property type="match status" value="1"/>
</dbReference>
<dbReference type="Proteomes" id="UP001202887">
    <property type="component" value="Unassembled WGS sequence"/>
</dbReference>
<dbReference type="InterPro" id="IPR010994">
    <property type="entry name" value="RuvA_2-like"/>
</dbReference>
<dbReference type="SUPFAM" id="SSF47781">
    <property type="entry name" value="RuvA domain 2-like"/>
    <property type="match status" value="1"/>
</dbReference>
<dbReference type="Gene3D" id="1.10.150.20">
    <property type="entry name" value="5' to 3' exonuclease, C-terminal subdomain"/>
    <property type="match status" value="1"/>
</dbReference>
<gene>
    <name evidence="2" type="ORF">K1W68_16875</name>
</gene>
<reference evidence="2" key="1">
    <citation type="journal article" date="2021" name="Polymers (Basel)">
        <title>Highly Stretchable Bacterial Cellulose Produced by Komagataeibacter hansenii SI1.</title>
        <authorList>
            <person name="Cielecka I."/>
            <person name="Ryngajllo M."/>
            <person name="Maniukiewicz W."/>
            <person name="Bielecki S."/>
        </authorList>
    </citation>
    <scope>NUCLEOTIDE SEQUENCE</scope>
    <source>
        <strain evidence="2">SI1</strain>
    </source>
</reference>
<comment type="caution">
    <text evidence="2">The sequence shown here is derived from an EMBL/GenBank/DDBJ whole genome shotgun (WGS) entry which is preliminary data.</text>
</comment>
<evidence type="ECO:0000259" key="1">
    <source>
        <dbReference type="Pfam" id="PF23139"/>
    </source>
</evidence>
<evidence type="ECO:0000313" key="2">
    <source>
        <dbReference type="EMBL" id="MCJ8355635.1"/>
    </source>
</evidence>
<dbReference type="EMBL" id="JAIBCX010000279">
    <property type="protein sequence ID" value="MCJ8355635.1"/>
    <property type="molecule type" value="Genomic_DNA"/>
</dbReference>
<organism evidence="2 3">
    <name type="scientific">Novacetimonas hansenii</name>
    <name type="common">Komagataeibacter hansenii</name>
    <dbReference type="NCBI Taxonomy" id="436"/>
    <lineage>
        <taxon>Bacteria</taxon>
        <taxon>Pseudomonadati</taxon>
        <taxon>Pseudomonadota</taxon>
        <taxon>Alphaproteobacteria</taxon>
        <taxon>Acetobacterales</taxon>
        <taxon>Acetobacteraceae</taxon>
        <taxon>Novacetimonas</taxon>
    </lineage>
</organism>
<feature type="non-terminal residue" evidence="2">
    <location>
        <position position="1"/>
    </location>
</feature>
<proteinExistence type="predicted"/>
<dbReference type="RefSeq" id="WP_247068157.1">
    <property type="nucleotide sequence ID" value="NZ_JAIBCX010000279.1"/>
</dbReference>
<accession>A0AAW5EWI9</accession>
<feature type="domain" description="ATP-dependent RecD2 DNA helicase OB-fold" evidence="1">
    <location>
        <begin position="3"/>
        <end position="48"/>
    </location>
</feature>
<protein>
    <submittedName>
        <fullName evidence="2">Helix-hairpin-helix domain-containing protein</fullName>
    </submittedName>
</protein>
<name>A0AAW5EWI9_NOVHA</name>
<dbReference type="AlphaFoldDB" id="A0AAW5EWI9"/>